<dbReference type="InterPro" id="IPR025709">
    <property type="entry name" value="Leu_tRNA-synth_edit"/>
</dbReference>
<dbReference type="InterPro" id="IPR014729">
    <property type="entry name" value="Rossmann-like_a/b/a_fold"/>
</dbReference>
<dbReference type="FunFam" id="3.40.50.620:FF:000100">
    <property type="entry name" value="probable leucine--tRNA ligase, mitochondrial"/>
    <property type="match status" value="1"/>
</dbReference>
<dbReference type="PANTHER" id="PTHR43740">
    <property type="entry name" value="LEUCYL-TRNA SYNTHETASE"/>
    <property type="match status" value="1"/>
</dbReference>
<dbReference type="GO" id="GO:0002161">
    <property type="term" value="F:aminoacyl-tRNA deacylase activity"/>
    <property type="evidence" value="ECO:0007669"/>
    <property type="project" value="InterPro"/>
</dbReference>
<dbReference type="Pfam" id="PF08264">
    <property type="entry name" value="Anticodon_1"/>
    <property type="match status" value="1"/>
</dbReference>
<evidence type="ECO:0000256" key="2">
    <source>
        <dbReference type="ARBA" id="ARBA00013164"/>
    </source>
</evidence>
<comment type="similarity">
    <text evidence="1 11">Belongs to the class-I aminoacyl-tRNA synthetase family.</text>
</comment>
<evidence type="ECO:0000256" key="1">
    <source>
        <dbReference type="ARBA" id="ARBA00005594"/>
    </source>
</evidence>
<feature type="domain" description="Leucyl-tRNA synthetase editing" evidence="15">
    <location>
        <begin position="220"/>
        <end position="411"/>
    </location>
</feature>
<dbReference type="Proteomes" id="UP000231267">
    <property type="component" value="Unassembled WGS sequence"/>
</dbReference>
<keyword evidence="8 11" id="KW-0030">Aminoacyl-tRNA synthetase</keyword>
<proteinExistence type="inferred from homology"/>
<dbReference type="PRINTS" id="PR00985">
    <property type="entry name" value="TRNASYNTHLEU"/>
</dbReference>
<reference evidence="16 17" key="1">
    <citation type="submission" date="2017-09" db="EMBL/GenBank/DDBJ databases">
        <title>Depth-based differentiation of microbial function through sediment-hosted aquifers and enrichment of novel symbionts in the deep terrestrial subsurface.</title>
        <authorList>
            <person name="Probst A.J."/>
            <person name="Ladd B."/>
            <person name="Jarett J.K."/>
            <person name="Geller-Mcgrath D.E."/>
            <person name="Sieber C.M."/>
            <person name="Emerson J.B."/>
            <person name="Anantharaman K."/>
            <person name="Thomas B.C."/>
            <person name="Malmstrom R."/>
            <person name="Stieglmeier M."/>
            <person name="Klingl A."/>
            <person name="Woyke T."/>
            <person name="Ryan C.M."/>
            <person name="Banfield J.F."/>
        </authorList>
    </citation>
    <scope>NUCLEOTIDE SEQUENCE [LARGE SCALE GENOMIC DNA]</scope>
    <source>
        <strain evidence="16">CG12_big_fil_rev_8_21_14_0_65_43_15</strain>
    </source>
</reference>
<dbReference type="SUPFAM" id="SSF50677">
    <property type="entry name" value="ValRS/IleRS/LeuRS editing domain"/>
    <property type="match status" value="1"/>
</dbReference>
<evidence type="ECO:0000256" key="11">
    <source>
        <dbReference type="RuleBase" id="RU363035"/>
    </source>
</evidence>
<evidence type="ECO:0000313" key="16">
    <source>
        <dbReference type="EMBL" id="PIW66647.1"/>
    </source>
</evidence>
<dbReference type="InterPro" id="IPR009008">
    <property type="entry name" value="Val/Leu/Ile-tRNA-synth_edit"/>
</dbReference>
<evidence type="ECO:0000313" key="17">
    <source>
        <dbReference type="Proteomes" id="UP000231267"/>
    </source>
</evidence>
<dbReference type="CDD" id="cd00812">
    <property type="entry name" value="LeuRS_core"/>
    <property type="match status" value="1"/>
</dbReference>
<evidence type="ECO:0000259" key="14">
    <source>
        <dbReference type="Pfam" id="PF09334"/>
    </source>
</evidence>
<dbReference type="GO" id="GO:0005524">
    <property type="term" value="F:ATP binding"/>
    <property type="evidence" value="ECO:0007669"/>
    <property type="project" value="UniProtKB-KW"/>
</dbReference>
<keyword evidence="5 11" id="KW-0547">Nucleotide-binding</keyword>
<dbReference type="InterPro" id="IPR002302">
    <property type="entry name" value="Leu-tRNA-ligase"/>
</dbReference>
<accession>A0A2J0LS31</accession>
<dbReference type="InterPro" id="IPR015413">
    <property type="entry name" value="Methionyl/Leucyl_tRNA_Synth"/>
</dbReference>
<evidence type="ECO:0000256" key="3">
    <source>
        <dbReference type="ARBA" id="ARBA00022490"/>
    </source>
</evidence>
<feature type="domain" description="Aminoacyl-tRNA synthetase class Ia" evidence="12">
    <location>
        <begin position="425"/>
        <end position="625"/>
    </location>
</feature>
<organism evidence="16 17">
    <name type="scientific">Candidatus Taenaricola geysiri</name>
    <dbReference type="NCBI Taxonomy" id="1974752"/>
    <lineage>
        <taxon>Bacteria</taxon>
        <taxon>Pseudomonadati</taxon>
        <taxon>Candidatus Omnitrophota</taxon>
        <taxon>Candidatus Taenaricola</taxon>
    </lineage>
</organism>
<evidence type="ECO:0000256" key="8">
    <source>
        <dbReference type="ARBA" id="ARBA00023146"/>
    </source>
</evidence>
<dbReference type="Gene3D" id="3.10.20.590">
    <property type="match status" value="1"/>
</dbReference>
<evidence type="ECO:0000259" key="13">
    <source>
        <dbReference type="Pfam" id="PF08264"/>
    </source>
</evidence>
<feature type="non-terminal residue" evidence="16">
    <location>
        <position position="811"/>
    </location>
</feature>
<dbReference type="InterPro" id="IPR002300">
    <property type="entry name" value="aa-tRNA-synth_Ia"/>
</dbReference>
<dbReference type="CDD" id="cd07958">
    <property type="entry name" value="Anticodon_Ia_Leu_BEm"/>
    <property type="match status" value="1"/>
</dbReference>
<sequence length="811" mass="92705">MSEYNFKQIESKWHKAWEKQRLFSVDEKKTQNKYYCLVMFPYPSGDLHVGHGRNYIIGDAVVRYKLMHGESVLSPMGWDAFGLPAENAAIKSNTHPKTWTLKNIKRMKEQFYQWGCGYDWDREIASCLPDYYKWTQWVFLKLYEKGLAYRKLGAVNWCPSCQTVLANEQVVGGNCERCSTKVLDKDLEQWFFKITEYADKLLEDISLLNDWPARVKTMQENWIGRSTGVQIDFPVDGSQEKLTCYTTRVDTIFGATYMVLAPEHPSVAKLTVSAPNKAQIQQFMQKARSQSKVDRSSADVEKEGIFSGRYVINPVNGKKIPLWIANYVLTEYGTGAVMAVPAHDQRDFEFAKKYNLPVEIVIVPDGHMGSGLKPDPICLKEAYEGDGILVNSGQFNGLNNRDAMEDIADWIQDENTGRRATHYRLRDWLISRQRYWGAPIPIIYCDKCGVVPVPENQLPVLLPENVKFKPSGDSPLKDVKEFINCRCPNCKSKARRETDTMDTFVDSSWYYLRYLSPKNNAKAFDADTVNKWLPVDQYIGGVEHAILHLLYSRFITKVLYNLGLIGFKEPFARLFTQGMITKNSIKMSKSRGNVVAPDELIEKYGADTMRLYTLFIGPPEKDAEWNDRGVEGAWRFLNRVWRLVDSVTSATLNSSSQDLKRKIHQTIKKVTEDIEGGFYFNTAIASIMELVNETYKCANEIMGSGLEPDPIILKEATETIVLLLAPFTPHICEELWEKLGHKGSIFKASWPKYDPGLIQSETIEIIIQVNSRVRSKIVVALNTAEEEIKRIALADEKAKIWISDNPIKKFI</sequence>
<dbReference type="InterPro" id="IPR009080">
    <property type="entry name" value="tRNAsynth_Ia_anticodon-bd"/>
</dbReference>
<evidence type="ECO:0000259" key="15">
    <source>
        <dbReference type="Pfam" id="PF13603"/>
    </source>
</evidence>
<comment type="caution">
    <text evidence="16">The sequence shown here is derived from an EMBL/GenBank/DDBJ whole genome shotgun (WGS) entry which is preliminary data.</text>
</comment>
<dbReference type="InterPro" id="IPR001412">
    <property type="entry name" value="aa-tRNA-synth_I_CS"/>
</dbReference>
<dbReference type="FunFam" id="3.40.50.620:FF:000003">
    <property type="entry name" value="Leucine--tRNA ligase"/>
    <property type="match status" value="1"/>
</dbReference>
<dbReference type="GO" id="GO:0004823">
    <property type="term" value="F:leucine-tRNA ligase activity"/>
    <property type="evidence" value="ECO:0007669"/>
    <property type="project" value="UniProtKB-UniRule"/>
</dbReference>
<dbReference type="Gene3D" id="3.40.50.620">
    <property type="entry name" value="HUPs"/>
    <property type="match status" value="2"/>
</dbReference>
<dbReference type="Gene3D" id="1.10.730.10">
    <property type="entry name" value="Isoleucyl-tRNA Synthetase, Domain 1"/>
    <property type="match status" value="1"/>
</dbReference>
<dbReference type="EMBL" id="PFGP01000041">
    <property type="protein sequence ID" value="PIW66647.1"/>
    <property type="molecule type" value="Genomic_DNA"/>
</dbReference>
<evidence type="ECO:0000256" key="9">
    <source>
        <dbReference type="ARBA" id="ARBA00047469"/>
    </source>
</evidence>
<dbReference type="Pfam" id="PF09334">
    <property type="entry name" value="tRNA-synt_1g"/>
    <property type="match status" value="1"/>
</dbReference>
<dbReference type="FunFam" id="1.10.730.10:FF:000002">
    <property type="entry name" value="Leucine--tRNA ligase"/>
    <property type="match status" value="1"/>
</dbReference>
<dbReference type="PROSITE" id="PS00178">
    <property type="entry name" value="AA_TRNA_LIGASE_I"/>
    <property type="match status" value="1"/>
</dbReference>
<evidence type="ECO:0000256" key="4">
    <source>
        <dbReference type="ARBA" id="ARBA00022598"/>
    </source>
</evidence>
<evidence type="ECO:0000259" key="12">
    <source>
        <dbReference type="Pfam" id="PF00133"/>
    </source>
</evidence>
<dbReference type="PANTHER" id="PTHR43740:SF2">
    <property type="entry name" value="LEUCINE--TRNA LIGASE, MITOCHONDRIAL"/>
    <property type="match status" value="1"/>
</dbReference>
<dbReference type="InterPro" id="IPR013155">
    <property type="entry name" value="M/V/L/I-tRNA-synth_anticd-bd"/>
</dbReference>
<keyword evidence="4 11" id="KW-0436">Ligase</keyword>
<feature type="domain" description="Methionyl/Leucyl tRNA synthetase" evidence="14">
    <location>
        <begin position="39"/>
        <end position="181"/>
    </location>
</feature>
<keyword evidence="3" id="KW-0963">Cytoplasm</keyword>
<gene>
    <name evidence="16" type="ORF">COW11_02210</name>
</gene>
<comment type="catalytic activity">
    <reaction evidence="9">
        <text>tRNA(Leu) + L-leucine + ATP = L-leucyl-tRNA(Leu) + AMP + diphosphate</text>
        <dbReference type="Rhea" id="RHEA:11688"/>
        <dbReference type="Rhea" id="RHEA-COMP:9613"/>
        <dbReference type="Rhea" id="RHEA-COMP:9622"/>
        <dbReference type="ChEBI" id="CHEBI:30616"/>
        <dbReference type="ChEBI" id="CHEBI:33019"/>
        <dbReference type="ChEBI" id="CHEBI:57427"/>
        <dbReference type="ChEBI" id="CHEBI:78442"/>
        <dbReference type="ChEBI" id="CHEBI:78494"/>
        <dbReference type="ChEBI" id="CHEBI:456215"/>
        <dbReference type="EC" id="6.1.1.4"/>
    </reaction>
</comment>
<keyword evidence="7 11" id="KW-0648">Protein biosynthesis</keyword>
<evidence type="ECO:0000256" key="5">
    <source>
        <dbReference type="ARBA" id="ARBA00022741"/>
    </source>
</evidence>
<dbReference type="SUPFAM" id="SSF47323">
    <property type="entry name" value="Anticodon-binding domain of a subclass of class I aminoacyl-tRNA synthetases"/>
    <property type="match status" value="1"/>
</dbReference>
<dbReference type="GO" id="GO:0005829">
    <property type="term" value="C:cytosol"/>
    <property type="evidence" value="ECO:0007669"/>
    <property type="project" value="TreeGrafter"/>
</dbReference>
<evidence type="ECO:0000256" key="7">
    <source>
        <dbReference type="ARBA" id="ARBA00022917"/>
    </source>
</evidence>
<feature type="domain" description="Methionyl/Valyl/Leucyl/Isoleucyl-tRNA synthetase anticodon-binding" evidence="13">
    <location>
        <begin position="660"/>
        <end position="786"/>
    </location>
</feature>
<keyword evidence="6 11" id="KW-0067">ATP-binding</keyword>
<name>A0A2J0LS31_9BACT</name>
<dbReference type="NCBIfam" id="TIGR00396">
    <property type="entry name" value="leuS_bact"/>
    <property type="match status" value="1"/>
</dbReference>
<dbReference type="SUPFAM" id="SSF52374">
    <property type="entry name" value="Nucleotidylyl transferase"/>
    <property type="match status" value="1"/>
</dbReference>
<dbReference type="Pfam" id="PF00133">
    <property type="entry name" value="tRNA-synt_1"/>
    <property type="match status" value="1"/>
</dbReference>
<dbReference type="HAMAP" id="MF_00049_B">
    <property type="entry name" value="Leu_tRNA_synth_B"/>
    <property type="match status" value="1"/>
</dbReference>
<dbReference type="AlphaFoldDB" id="A0A2J0LS31"/>
<dbReference type="EC" id="6.1.1.4" evidence="2 10"/>
<protein>
    <recommendedName>
        <fullName evidence="2 10">Leucine--tRNA ligase</fullName>
        <ecNumber evidence="2 10">6.1.1.4</ecNumber>
    </recommendedName>
</protein>
<dbReference type="GO" id="GO:0006429">
    <property type="term" value="P:leucyl-tRNA aminoacylation"/>
    <property type="evidence" value="ECO:0007669"/>
    <property type="project" value="UniProtKB-UniRule"/>
</dbReference>
<evidence type="ECO:0000256" key="6">
    <source>
        <dbReference type="ARBA" id="ARBA00022840"/>
    </source>
</evidence>
<evidence type="ECO:0000256" key="10">
    <source>
        <dbReference type="NCBIfam" id="TIGR00396"/>
    </source>
</evidence>
<dbReference type="Pfam" id="PF13603">
    <property type="entry name" value="tRNA-synt_1_2"/>
    <property type="match status" value="1"/>
</dbReference>